<evidence type="ECO:0000256" key="1">
    <source>
        <dbReference type="SAM" id="MobiDB-lite"/>
    </source>
</evidence>
<feature type="region of interest" description="Disordered" evidence="1">
    <location>
        <begin position="240"/>
        <end position="262"/>
    </location>
</feature>
<feature type="region of interest" description="Disordered" evidence="1">
    <location>
        <begin position="290"/>
        <end position="322"/>
    </location>
</feature>
<feature type="compositionally biased region" description="Acidic residues" evidence="1">
    <location>
        <begin position="128"/>
        <end position="149"/>
    </location>
</feature>
<dbReference type="GeneID" id="34521966"/>
<reference evidence="2" key="1">
    <citation type="submission" date="2013-12" db="EMBL/GenBank/DDBJ databases">
        <authorList>
            <person name="Genoscope - CEA"/>
        </authorList>
    </citation>
    <scope>NUCLEOTIDE SEQUENCE</scope>
    <source>
        <strain evidence="2">CBS 1993</strain>
    </source>
</reference>
<feature type="compositionally biased region" description="Polar residues" evidence="1">
    <location>
        <begin position="298"/>
        <end position="313"/>
    </location>
</feature>
<protein>
    <submittedName>
        <fullName evidence="2">Uncharacterized protein</fullName>
    </submittedName>
</protein>
<dbReference type="HOGENOM" id="CLU_419811_0_0_1"/>
<organism evidence="2 3">
    <name type="scientific">Kuraishia capsulata CBS 1993</name>
    <dbReference type="NCBI Taxonomy" id="1382522"/>
    <lineage>
        <taxon>Eukaryota</taxon>
        <taxon>Fungi</taxon>
        <taxon>Dikarya</taxon>
        <taxon>Ascomycota</taxon>
        <taxon>Saccharomycotina</taxon>
        <taxon>Pichiomycetes</taxon>
        <taxon>Pichiales</taxon>
        <taxon>Pichiaceae</taxon>
        <taxon>Kuraishia</taxon>
    </lineage>
</organism>
<dbReference type="EMBL" id="HG793129">
    <property type="protein sequence ID" value="CDK28588.1"/>
    <property type="molecule type" value="Genomic_DNA"/>
</dbReference>
<proteinExistence type="predicted"/>
<reference evidence="2" key="2">
    <citation type="submission" date="2014-02" db="EMBL/GenBank/DDBJ databases">
        <title>Complete DNA sequence of /Kuraishia capsulata/ illustrates novel genomic features among budding yeasts (/Saccharomycotina/).</title>
        <authorList>
            <person name="Morales L."/>
            <person name="Noel B."/>
            <person name="Porcel B."/>
            <person name="Marcet-Houben M."/>
            <person name="Hullo M-F."/>
            <person name="Sacerdot C."/>
            <person name="Tekaia F."/>
            <person name="Leh-Louis V."/>
            <person name="Despons L."/>
            <person name="Khanna V."/>
            <person name="Aury J-M."/>
            <person name="Barbe V."/>
            <person name="Couloux A."/>
            <person name="Labadie K."/>
            <person name="Pelletier E."/>
            <person name="Souciet J-L."/>
            <person name="Boekhout T."/>
            <person name="Gabaldon T."/>
            <person name="Wincker P."/>
            <person name="Dujon B."/>
        </authorList>
    </citation>
    <scope>NUCLEOTIDE SEQUENCE</scope>
    <source>
        <strain evidence="2">CBS 1993</strain>
    </source>
</reference>
<evidence type="ECO:0000313" key="3">
    <source>
        <dbReference type="Proteomes" id="UP000019384"/>
    </source>
</evidence>
<feature type="compositionally biased region" description="Basic and acidic residues" evidence="1">
    <location>
        <begin position="398"/>
        <end position="411"/>
    </location>
</feature>
<accession>W6MQI7</accession>
<name>W6MQI7_9ASCO</name>
<gene>
    <name evidence="2" type="ORF">KUCA_T00004572001</name>
</gene>
<dbReference type="Proteomes" id="UP000019384">
    <property type="component" value="Unassembled WGS sequence"/>
</dbReference>
<keyword evidence="3" id="KW-1185">Reference proteome</keyword>
<feature type="region of interest" description="Disordered" evidence="1">
    <location>
        <begin position="396"/>
        <end position="427"/>
    </location>
</feature>
<sequence length="653" mass="73413">MPPTIRLPTNTKRKYEHIAASEPKLIKILKLADSLSYDGLQLHRFQQTASIYVPVSLDSEEYRVFNYHPKLEEIIRASDSQLEQYQESESELDPLEKSQESVSEDEIDDEDVTEVKVPDYWSKMAKIDDDDDDETDEDEEEQQEQDDDRDQPVSRSSKVGMRPNTGSELFSREFDAEVSSVSEEGTVWELKEPDDSVDILARSEGLLPSKEVLPENESELLPVEIPILEDHFELNPSKEAGEESDAFFTANELDDDDKEDSPHLQVNATMLDHEFSGEDDQRLRLTRQQDIRAIPEDQVNSSSYEVTTDTSNRPAHDSLENNDDLQIIAEIQSDKLDGDEFKHEFTEPQSVRIQVKETPTSMHVRGQRNDHEIGSSESQSSVHKLTPLALNIVTLTQSDDHSGKKSDKSSHDLSSGDIITSTQREGPTMEAVVVTSTQKKSPVTLHSLVAIPTPAVAVSQDDDTSSGDEVYNLGPGDIKRSIDIDREIFKDLRKKILQKKSKSAAALKDDTSSQTYMFASIFVIFTLSKIRFYVKCINCNLLKNQCACVLPDLTDSFEVGVFLTYDKVSAIECRVDETQIRASGIQFPSIGPNRLQFEKLIRTGAKNGEIVATMSQFDWSGLRNLLCDLTGKLESDGFKITKFAKTGMRSLYG</sequence>
<evidence type="ECO:0000313" key="2">
    <source>
        <dbReference type="EMBL" id="CDK28588.1"/>
    </source>
</evidence>
<dbReference type="RefSeq" id="XP_022460578.1">
    <property type="nucleotide sequence ID" value="XM_022601320.1"/>
</dbReference>
<feature type="region of interest" description="Disordered" evidence="1">
    <location>
        <begin position="359"/>
        <end position="383"/>
    </location>
</feature>
<dbReference type="AlphaFoldDB" id="W6MQI7"/>
<feature type="region of interest" description="Disordered" evidence="1">
    <location>
        <begin position="81"/>
        <end position="185"/>
    </location>
</feature>
<feature type="compositionally biased region" description="Acidic residues" evidence="1">
    <location>
        <begin position="102"/>
        <end position="112"/>
    </location>
</feature>